<dbReference type="CDD" id="cd09275">
    <property type="entry name" value="RNase_HI_RT_DIRS1"/>
    <property type="match status" value="1"/>
</dbReference>
<proteinExistence type="predicted"/>
<name>A0ABN8Q367_9CNID</name>
<comment type="caution">
    <text evidence="1">The sequence shown here is derived from an EMBL/GenBank/DDBJ whole genome shotgun (WGS) entry which is preliminary data.</text>
</comment>
<dbReference type="EMBL" id="CALNXK010000102">
    <property type="protein sequence ID" value="CAH3155754.1"/>
    <property type="molecule type" value="Genomic_DNA"/>
</dbReference>
<reference evidence="1 2" key="1">
    <citation type="submission" date="2022-05" db="EMBL/GenBank/DDBJ databases">
        <authorList>
            <consortium name="Genoscope - CEA"/>
            <person name="William W."/>
        </authorList>
    </citation>
    <scope>NUCLEOTIDE SEQUENCE [LARGE SCALE GENOMIC DNA]</scope>
</reference>
<dbReference type="PANTHER" id="PTHR35617">
    <property type="entry name" value="PHAGE_INTEGRASE DOMAIN-CONTAINING PROTEIN"/>
    <property type="match status" value="1"/>
</dbReference>
<sequence length="339" mass="38518">MSDNDTAVSYINYMGSCRSLECNSIAKDIWDWAIDKDIWLSAAHIPGSSNIDADQLSRNVNLDLEWMLSAPIFQRIVALFGKPDIDLFASRLNAQVEDYVSWKPHPMAKFVDVFTIDWSQFFFYAYPPYILACFKVSESGSSNPGQSSSPTPTTAVDGMQVIWRSLQESEISPDIVDIIMHSWRDSTQKQYKVLFKSGLSYSALNTARSAVSNIGMSDSDAPSHTPVGKHFLVCRYLKGVFNKRKPVPQFKNIWSVDTVLDYLSLFWPLHEINLKELTLKLVMLIALTTGQRCQTLTFLDTSEKYMQNNDTCFNLALTEHLKQDKPGKVFGNVRLYKYP</sequence>
<accession>A0ABN8Q367</accession>
<protein>
    <submittedName>
        <fullName evidence="1">Uncharacterized protein</fullName>
    </submittedName>
</protein>
<feature type="non-terminal residue" evidence="1">
    <location>
        <position position="339"/>
    </location>
</feature>
<dbReference type="PANTHER" id="PTHR35617:SF3">
    <property type="entry name" value="CORE-BINDING (CB) DOMAIN-CONTAINING PROTEIN"/>
    <property type="match status" value="1"/>
</dbReference>
<keyword evidence="2" id="KW-1185">Reference proteome</keyword>
<evidence type="ECO:0000313" key="2">
    <source>
        <dbReference type="Proteomes" id="UP001159405"/>
    </source>
</evidence>
<gene>
    <name evidence="1" type="ORF">PLOB_00001370</name>
</gene>
<evidence type="ECO:0000313" key="1">
    <source>
        <dbReference type="EMBL" id="CAH3155754.1"/>
    </source>
</evidence>
<organism evidence="1 2">
    <name type="scientific">Porites lobata</name>
    <dbReference type="NCBI Taxonomy" id="104759"/>
    <lineage>
        <taxon>Eukaryota</taxon>
        <taxon>Metazoa</taxon>
        <taxon>Cnidaria</taxon>
        <taxon>Anthozoa</taxon>
        <taxon>Hexacorallia</taxon>
        <taxon>Scleractinia</taxon>
        <taxon>Fungiina</taxon>
        <taxon>Poritidae</taxon>
        <taxon>Porites</taxon>
    </lineage>
</organism>
<dbReference type="Proteomes" id="UP001159405">
    <property type="component" value="Unassembled WGS sequence"/>
</dbReference>